<sequence length="166" mass="17658">MRRPSKRGLAAIGLVGGAAAVTAAVVAQRSTSPAVRVEPAARADDPACARIADHYPDRIAGHERDDTSTPGVAVWGDGTVVLRCGLEPPARTTDPCFGVNGVDWVFRESRSAEQGRKILITYGRNPAVEAFVSDRITEIDSVLVSLSDVVKPIERKDGKCILPNGR</sequence>
<evidence type="ECO:0000313" key="3">
    <source>
        <dbReference type="Proteomes" id="UP001321542"/>
    </source>
</evidence>
<dbReference type="Proteomes" id="UP001321542">
    <property type="component" value="Chromosome"/>
</dbReference>
<gene>
    <name evidence="2" type="ORF">SGFS_061490</name>
</gene>
<keyword evidence="3" id="KW-1185">Reference proteome</keyword>
<dbReference type="RefSeq" id="WP_286254911.1">
    <property type="nucleotide sequence ID" value="NZ_AP018448.1"/>
</dbReference>
<proteinExistence type="predicted"/>
<feature type="chain" id="PRO_5046495350" description="Secreted protein" evidence="1">
    <location>
        <begin position="24"/>
        <end position="166"/>
    </location>
</feature>
<protein>
    <recommendedName>
        <fullName evidence="4">Secreted protein</fullName>
    </recommendedName>
</protein>
<dbReference type="EMBL" id="AP018448">
    <property type="protein sequence ID" value="BBC34855.1"/>
    <property type="molecule type" value="Genomic_DNA"/>
</dbReference>
<reference evidence="2 3" key="1">
    <citation type="journal article" date="2010" name="ChemBioChem">
        <title>Cloning and characterization of the biosynthetic gene cluster of 16-membered macrolide antibiotic FD-891: involvement of a dual functional cytochrome P450 monooxygenase catalyzing epoxidation and hydroxylation.</title>
        <authorList>
            <person name="Kudo F."/>
            <person name="Motegi A."/>
            <person name="Mizoue K."/>
            <person name="Eguchi T."/>
        </authorList>
    </citation>
    <scope>NUCLEOTIDE SEQUENCE [LARGE SCALE GENOMIC DNA]</scope>
    <source>
        <strain evidence="2 3">A-8890</strain>
    </source>
</reference>
<evidence type="ECO:0000313" key="2">
    <source>
        <dbReference type="EMBL" id="BBC34855.1"/>
    </source>
</evidence>
<organism evidence="2 3">
    <name type="scientific">Streptomyces graminofaciens</name>
    <dbReference type="NCBI Taxonomy" id="68212"/>
    <lineage>
        <taxon>Bacteria</taxon>
        <taxon>Bacillati</taxon>
        <taxon>Actinomycetota</taxon>
        <taxon>Actinomycetes</taxon>
        <taxon>Kitasatosporales</taxon>
        <taxon>Streptomycetaceae</taxon>
        <taxon>Streptomyces</taxon>
    </lineage>
</organism>
<dbReference type="InterPro" id="IPR021903">
    <property type="entry name" value="DUF3515"/>
</dbReference>
<keyword evidence="1" id="KW-0732">Signal</keyword>
<accession>A0ABM7FFH5</accession>
<dbReference type="Pfam" id="PF12028">
    <property type="entry name" value="DUF3515"/>
    <property type="match status" value="1"/>
</dbReference>
<evidence type="ECO:0008006" key="4">
    <source>
        <dbReference type="Google" id="ProtNLM"/>
    </source>
</evidence>
<name>A0ABM7FFH5_9ACTN</name>
<evidence type="ECO:0000256" key="1">
    <source>
        <dbReference type="SAM" id="SignalP"/>
    </source>
</evidence>
<feature type="signal peptide" evidence="1">
    <location>
        <begin position="1"/>
        <end position="23"/>
    </location>
</feature>
<reference evidence="2 3" key="2">
    <citation type="journal article" date="2023" name="ChemBioChem">
        <title>Acyltransferase Domain Exchange between Two Independent Type I Polyketide Synthases in the Same Producer Strain of Macrolide Antibiotics.</title>
        <authorList>
            <person name="Kudo F."/>
            <person name="Kishikawa K."/>
            <person name="Tsuboi K."/>
            <person name="Kido T."/>
            <person name="Usui T."/>
            <person name="Hashimoto J."/>
            <person name="Shin-Ya K."/>
            <person name="Miyanaga A."/>
            <person name="Eguchi T."/>
        </authorList>
    </citation>
    <scope>NUCLEOTIDE SEQUENCE [LARGE SCALE GENOMIC DNA]</scope>
    <source>
        <strain evidence="2 3">A-8890</strain>
    </source>
</reference>